<dbReference type="PROSITE" id="PS51819">
    <property type="entry name" value="VOC"/>
    <property type="match status" value="1"/>
</dbReference>
<evidence type="ECO:0000256" key="1">
    <source>
        <dbReference type="ARBA" id="ARBA00022723"/>
    </source>
</evidence>
<keyword evidence="4" id="KW-1185">Reference proteome</keyword>
<feature type="domain" description="VOC" evidence="2">
    <location>
        <begin position="5"/>
        <end position="143"/>
    </location>
</feature>
<dbReference type="RefSeq" id="WP_188734724.1">
    <property type="nucleotide sequence ID" value="NZ_BMLW01000007.1"/>
</dbReference>
<evidence type="ECO:0000259" key="2">
    <source>
        <dbReference type="PROSITE" id="PS51819"/>
    </source>
</evidence>
<keyword evidence="1" id="KW-0479">Metal-binding</keyword>
<gene>
    <name evidence="3" type="ORF">GCM10011346_24600</name>
</gene>
<evidence type="ECO:0000313" key="3">
    <source>
        <dbReference type="EMBL" id="GGP11671.1"/>
    </source>
</evidence>
<evidence type="ECO:0000313" key="4">
    <source>
        <dbReference type="Proteomes" id="UP000641206"/>
    </source>
</evidence>
<name>A0ABQ2NVM1_9BACI</name>
<dbReference type="Proteomes" id="UP000641206">
    <property type="component" value="Unassembled WGS sequence"/>
</dbReference>
<reference evidence="4" key="1">
    <citation type="journal article" date="2019" name="Int. J. Syst. Evol. Microbiol.">
        <title>The Global Catalogue of Microorganisms (GCM) 10K type strain sequencing project: providing services to taxonomists for standard genome sequencing and annotation.</title>
        <authorList>
            <consortium name="The Broad Institute Genomics Platform"/>
            <consortium name="The Broad Institute Genome Sequencing Center for Infectious Disease"/>
            <person name="Wu L."/>
            <person name="Ma J."/>
        </authorList>
    </citation>
    <scope>NUCLEOTIDE SEQUENCE [LARGE SCALE GENOMIC DNA]</scope>
    <source>
        <strain evidence="4">CGMCC 1.7693</strain>
    </source>
</reference>
<comment type="caution">
    <text evidence="3">The sequence shown here is derived from an EMBL/GenBank/DDBJ whole genome shotgun (WGS) entry which is preliminary data.</text>
</comment>
<accession>A0ABQ2NVM1</accession>
<organism evidence="3 4">
    <name type="scientific">Oceanobacillus neutriphilus</name>
    <dbReference type="NCBI Taxonomy" id="531815"/>
    <lineage>
        <taxon>Bacteria</taxon>
        <taxon>Bacillati</taxon>
        <taxon>Bacillota</taxon>
        <taxon>Bacilli</taxon>
        <taxon>Bacillales</taxon>
        <taxon>Bacillaceae</taxon>
        <taxon>Oceanobacillus</taxon>
    </lineage>
</organism>
<proteinExistence type="predicted"/>
<sequence length="145" mass="16136">MKLQRIDHIGLIVNDLPAVKAFFLELGLRELGEAEVEGEWVEQIIGLPNVKETVAMLEVPDGEARIELIKFHSPIDGNDVQHPQPNTLGLRHIAFAVENIEAIVAKLEKAGAEIFGEIQNYENVYKLCYIRGPEGIIIELAEKIG</sequence>
<dbReference type="InterPro" id="IPR051785">
    <property type="entry name" value="MMCE/EMCE_epimerase"/>
</dbReference>
<protein>
    <submittedName>
        <fullName evidence="3">Glyoxalase</fullName>
    </submittedName>
</protein>
<dbReference type="Pfam" id="PF13669">
    <property type="entry name" value="Glyoxalase_4"/>
    <property type="match status" value="1"/>
</dbReference>
<dbReference type="SUPFAM" id="SSF54593">
    <property type="entry name" value="Glyoxalase/Bleomycin resistance protein/Dihydroxybiphenyl dioxygenase"/>
    <property type="match status" value="1"/>
</dbReference>
<dbReference type="CDD" id="cd08353">
    <property type="entry name" value="VOC_like"/>
    <property type="match status" value="1"/>
</dbReference>
<dbReference type="InterPro" id="IPR029068">
    <property type="entry name" value="Glyas_Bleomycin-R_OHBP_Dase"/>
</dbReference>
<dbReference type="Gene3D" id="3.10.180.10">
    <property type="entry name" value="2,3-Dihydroxybiphenyl 1,2-Dioxygenase, domain 1"/>
    <property type="match status" value="1"/>
</dbReference>
<dbReference type="InterPro" id="IPR037523">
    <property type="entry name" value="VOC_core"/>
</dbReference>
<dbReference type="EMBL" id="BMLW01000007">
    <property type="protein sequence ID" value="GGP11671.1"/>
    <property type="molecule type" value="Genomic_DNA"/>
</dbReference>
<dbReference type="PANTHER" id="PTHR43048:SF5">
    <property type="entry name" value="BLR5325 PROTEIN"/>
    <property type="match status" value="1"/>
</dbReference>
<dbReference type="PANTHER" id="PTHR43048">
    <property type="entry name" value="METHYLMALONYL-COA EPIMERASE"/>
    <property type="match status" value="1"/>
</dbReference>